<proteinExistence type="predicted"/>
<dbReference type="Pfam" id="PF15224">
    <property type="entry name" value="SCRG1"/>
    <property type="match status" value="1"/>
</dbReference>
<reference evidence="2 3" key="1">
    <citation type="submission" date="2024-09" db="EMBL/GenBank/DDBJ databases">
        <title>A chromosome-level genome assembly of Gray's grenadier anchovy, Coilia grayii.</title>
        <authorList>
            <person name="Fu Z."/>
        </authorList>
    </citation>
    <scope>NUCLEOTIDE SEQUENCE [LARGE SCALE GENOMIC DNA]</scope>
    <source>
        <strain evidence="2">G4</strain>
        <tissue evidence="2">Muscle</tissue>
    </source>
</reference>
<feature type="transmembrane region" description="Helical" evidence="1">
    <location>
        <begin position="50"/>
        <end position="67"/>
    </location>
</feature>
<dbReference type="PANTHER" id="PTHR17463">
    <property type="entry name" value="SCRAPIE-RESPONSIVE PROTEIN 1 SCRG1"/>
    <property type="match status" value="1"/>
</dbReference>
<dbReference type="InterPro" id="IPR028063">
    <property type="entry name" value="SCRG1"/>
</dbReference>
<dbReference type="Proteomes" id="UP001591681">
    <property type="component" value="Unassembled WGS sequence"/>
</dbReference>
<evidence type="ECO:0008006" key="4">
    <source>
        <dbReference type="Google" id="ProtNLM"/>
    </source>
</evidence>
<gene>
    <name evidence="2" type="ORF">ACEWY4_006680</name>
</gene>
<comment type="caution">
    <text evidence="2">The sequence shown here is derived from an EMBL/GenBank/DDBJ whole genome shotgun (WGS) entry which is preliminary data.</text>
</comment>
<feature type="transmembrane region" description="Helical" evidence="1">
    <location>
        <begin position="20"/>
        <end position="38"/>
    </location>
</feature>
<evidence type="ECO:0000256" key="1">
    <source>
        <dbReference type="SAM" id="Phobius"/>
    </source>
</evidence>
<keyword evidence="3" id="KW-1185">Reference proteome</keyword>
<organism evidence="2 3">
    <name type="scientific">Coilia grayii</name>
    <name type="common">Gray's grenadier anchovy</name>
    <dbReference type="NCBI Taxonomy" id="363190"/>
    <lineage>
        <taxon>Eukaryota</taxon>
        <taxon>Metazoa</taxon>
        <taxon>Chordata</taxon>
        <taxon>Craniata</taxon>
        <taxon>Vertebrata</taxon>
        <taxon>Euteleostomi</taxon>
        <taxon>Actinopterygii</taxon>
        <taxon>Neopterygii</taxon>
        <taxon>Teleostei</taxon>
        <taxon>Clupei</taxon>
        <taxon>Clupeiformes</taxon>
        <taxon>Clupeoidei</taxon>
        <taxon>Engraulidae</taxon>
        <taxon>Coilinae</taxon>
        <taxon>Coilia</taxon>
    </lineage>
</organism>
<dbReference type="PANTHER" id="PTHR17463:SF0">
    <property type="entry name" value="SCRAPIE-RESPONSIVE PROTEIN 1"/>
    <property type="match status" value="1"/>
</dbReference>
<dbReference type="AlphaFoldDB" id="A0ABD1KF17"/>
<keyword evidence="1" id="KW-0812">Transmembrane</keyword>
<accession>A0ABD1KF17</accession>
<keyword evidence="1" id="KW-0472">Membrane</keyword>
<dbReference type="EMBL" id="JBHFQA010000006">
    <property type="protein sequence ID" value="KAL2097473.1"/>
    <property type="molecule type" value="Genomic_DNA"/>
</dbReference>
<name>A0ABD1KF17_9TELE</name>
<evidence type="ECO:0000313" key="2">
    <source>
        <dbReference type="EMBL" id="KAL2097473.1"/>
    </source>
</evidence>
<evidence type="ECO:0000313" key="3">
    <source>
        <dbReference type="Proteomes" id="UP001591681"/>
    </source>
</evidence>
<keyword evidence="1" id="KW-1133">Transmembrane helix</keyword>
<protein>
    <recommendedName>
        <fullName evidence="4">Scrapie-responsive protein 1</fullName>
    </recommendedName>
</protein>
<sequence>MARSDVLEWWTKCGRTHCYFGWWLNAILYILSECAATALDIDLKIARMKALIITALLLLGLYSSLAIPSNRWSCNKKVLRDKNCHDIANGMGQMRPIDSLQNHFWEGKKCDVVCYCNFSELLCCPRDIFFGPKISFVIPCKDN</sequence>